<evidence type="ECO:0000313" key="2">
    <source>
        <dbReference type="EMBL" id="BAM79124.1"/>
    </source>
</evidence>
<gene>
    <name evidence="2" type="ORF">CYME_CMD033C</name>
</gene>
<dbReference type="OrthoDB" id="1740265at2759"/>
<dbReference type="PANTHER" id="PTHR47786:SF2">
    <property type="entry name" value="GLYCOSYL HYDROLASE FAMILY 13 CATALYTIC DOMAIN-CONTAINING PROTEIN"/>
    <property type="match status" value="1"/>
</dbReference>
<reference evidence="2 3" key="2">
    <citation type="journal article" date="2007" name="BMC Biol.">
        <title>A 100%-complete sequence reveals unusually simple genomic features in the hot-spring red alga Cyanidioschyzon merolae.</title>
        <authorList>
            <person name="Nozaki H."/>
            <person name="Takano H."/>
            <person name="Misumi O."/>
            <person name="Terasawa K."/>
            <person name="Matsuzaki M."/>
            <person name="Maruyama S."/>
            <person name="Nishida K."/>
            <person name="Yagisawa F."/>
            <person name="Yoshida Y."/>
            <person name="Fujiwara T."/>
            <person name="Takio S."/>
            <person name="Tamura K."/>
            <person name="Chung S.J."/>
            <person name="Nakamura S."/>
            <person name="Kuroiwa H."/>
            <person name="Tanaka K."/>
            <person name="Sato N."/>
            <person name="Kuroiwa T."/>
        </authorList>
    </citation>
    <scope>NUCLEOTIDE SEQUENCE [LARGE SCALE GENOMIC DNA]</scope>
    <source>
        <strain evidence="2 3">10D</strain>
    </source>
</reference>
<reference evidence="2 3" key="1">
    <citation type="journal article" date="2004" name="Nature">
        <title>Genome sequence of the ultrasmall unicellular red alga Cyanidioschyzon merolae 10D.</title>
        <authorList>
            <person name="Matsuzaki M."/>
            <person name="Misumi O."/>
            <person name="Shin-i T."/>
            <person name="Maruyama S."/>
            <person name="Takahara M."/>
            <person name="Miyagishima S."/>
            <person name="Mori T."/>
            <person name="Nishida K."/>
            <person name="Yagisawa F."/>
            <person name="Nishida K."/>
            <person name="Yoshida Y."/>
            <person name="Nishimura Y."/>
            <person name="Nakao S."/>
            <person name="Kobayashi T."/>
            <person name="Momoyama Y."/>
            <person name="Higashiyama T."/>
            <person name="Minoda A."/>
            <person name="Sano M."/>
            <person name="Nomoto H."/>
            <person name="Oishi K."/>
            <person name="Hayashi H."/>
            <person name="Ohta F."/>
            <person name="Nishizaka S."/>
            <person name="Haga S."/>
            <person name="Miura S."/>
            <person name="Morishita T."/>
            <person name="Kabeya Y."/>
            <person name="Terasawa K."/>
            <person name="Suzuki Y."/>
            <person name="Ishii Y."/>
            <person name="Asakawa S."/>
            <person name="Takano H."/>
            <person name="Ohta N."/>
            <person name="Kuroiwa H."/>
            <person name="Tanaka K."/>
            <person name="Shimizu N."/>
            <person name="Sugano S."/>
            <person name="Sato N."/>
            <person name="Nozaki H."/>
            <person name="Ogasawara N."/>
            <person name="Kohara Y."/>
            <person name="Kuroiwa T."/>
        </authorList>
    </citation>
    <scope>NUCLEOTIDE SEQUENCE [LARGE SCALE GENOMIC DNA]</scope>
    <source>
        <strain evidence="2 3">10D</strain>
    </source>
</reference>
<dbReference type="AlphaFoldDB" id="M1V6P6"/>
<dbReference type="STRING" id="280699.M1V6P6"/>
<evidence type="ECO:0000313" key="3">
    <source>
        <dbReference type="Proteomes" id="UP000007014"/>
    </source>
</evidence>
<feature type="domain" description="Glycosyl hydrolase family 13 catalytic" evidence="1">
    <location>
        <begin position="59"/>
        <end position="405"/>
    </location>
</feature>
<dbReference type="Gene3D" id="3.20.20.80">
    <property type="entry name" value="Glycosidases"/>
    <property type="match status" value="1"/>
</dbReference>
<dbReference type="Pfam" id="PF00128">
    <property type="entry name" value="Alpha-amylase"/>
    <property type="match status" value="1"/>
</dbReference>
<dbReference type="KEGG" id="cme:CYME_CMD033C"/>
<proteinExistence type="predicted"/>
<dbReference type="SMART" id="SM00642">
    <property type="entry name" value="Aamy"/>
    <property type="match status" value="1"/>
</dbReference>
<dbReference type="OMA" id="VYWDLEW"/>
<dbReference type="GO" id="GO:0005975">
    <property type="term" value="P:carbohydrate metabolic process"/>
    <property type="evidence" value="ECO:0007669"/>
    <property type="project" value="InterPro"/>
</dbReference>
<keyword evidence="3" id="KW-1185">Reference proteome</keyword>
<dbReference type="HOGENOM" id="CLU_043801_0_0_1"/>
<dbReference type="eggNOG" id="ENOG502QRDK">
    <property type="taxonomic scope" value="Eukaryota"/>
</dbReference>
<dbReference type="EMBL" id="AP006486">
    <property type="protein sequence ID" value="BAM79124.1"/>
    <property type="molecule type" value="Genomic_DNA"/>
</dbReference>
<dbReference type="PANTHER" id="PTHR47786">
    <property type="entry name" value="ALPHA-1,4-GLUCAN:MALTOSE-1-PHOSPHATE MALTOSYLTRANSFERASE"/>
    <property type="match status" value="1"/>
</dbReference>
<dbReference type="Gramene" id="CMD033CT">
    <property type="protein sequence ID" value="CMD033CT"/>
    <property type="gene ID" value="CMD033C"/>
</dbReference>
<dbReference type="InterPro" id="IPR017853">
    <property type="entry name" value="GH"/>
</dbReference>
<protein>
    <submittedName>
        <fullName evidence="2">Similar to periplasmic alpha-amylase</fullName>
    </submittedName>
</protein>
<dbReference type="Proteomes" id="UP000007014">
    <property type="component" value="Chromosome 4"/>
</dbReference>
<name>M1V6P6_CYAM1</name>
<organism evidence="2 3">
    <name type="scientific">Cyanidioschyzon merolae (strain NIES-3377 / 10D)</name>
    <name type="common">Unicellular red alga</name>
    <dbReference type="NCBI Taxonomy" id="280699"/>
    <lineage>
        <taxon>Eukaryota</taxon>
        <taxon>Rhodophyta</taxon>
        <taxon>Bangiophyceae</taxon>
        <taxon>Cyanidiales</taxon>
        <taxon>Cyanidiaceae</taxon>
        <taxon>Cyanidioschyzon</taxon>
    </lineage>
</organism>
<evidence type="ECO:0000259" key="1">
    <source>
        <dbReference type="SMART" id="SM00642"/>
    </source>
</evidence>
<dbReference type="RefSeq" id="XP_005535410.1">
    <property type="nucleotide sequence ID" value="XM_005535353.1"/>
</dbReference>
<accession>M1V6P6</accession>
<dbReference type="InterPro" id="IPR006047">
    <property type="entry name" value="GH13_cat_dom"/>
</dbReference>
<sequence length="492" mass="56740">MGGTLVLEIPARAWLYALGVGHSGLDGVPDAALNYLRTFDYVWLQGVWQTGKLGVELDRGLPERRAVYDQVLPGWTEDDVVGSPYAIYDYRVAAELGGDDALKRFRERLHPTRLLLDFVPNHMARDCPWPERFFLHSMDGAEALPPVTETATRHWQNLQQGELERFQERHHQRLAGRDPYCGPWPDTAQLNYREPALRQHQCQVLCRIADMADGIRADMAMMVLNDVFEWSWRDAAAVETAGPAPDNKEFWEEAIAAVRQRRPDFLFLAEVYWDYEERLQALGFDATYDKKLYDLLHQRHLDRLRGYLRERSAEFHARCVHFVENHDEPRAASHFGDVRVANAAAALSFLLPGIRLEFWGQSEGRRARLDVHLRRAAAEPERSVSSAQTGFYDRLHRILMLPILRKGRFVYSDQGPMQHWRIITWNWYLDNRAPGDCDAIRHLHIAANYSDEAVHYQHAYPCDLLNPDATNLCELSPWTVRVLCEQKVSASS</sequence>
<dbReference type="SUPFAM" id="SSF51445">
    <property type="entry name" value="(Trans)glycosidases"/>
    <property type="match status" value="1"/>
</dbReference>
<dbReference type="GeneID" id="16992587"/>